<dbReference type="HOGENOM" id="CLU_2184153_0_0_1"/>
<dbReference type="EMBL" id="KL142378">
    <property type="protein sequence ID" value="KDR76439.1"/>
    <property type="molecule type" value="Genomic_DNA"/>
</dbReference>
<protein>
    <submittedName>
        <fullName evidence="1">Uncharacterized protein</fullName>
    </submittedName>
</protein>
<reference evidence="2" key="1">
    <citation type="journal article" date="2014" name="Proc. Natl. Acad. Sci. U.S.A.">
        <title>Extensive sampling of basidiomycete genomes demonstrates inadequacy of the white-rot/brown-rot paradigm for wood decay fungi.</title>
        <authorList>
            <person name="Riley R."/>
            <person name="Salamov A.A."/>
            <person name="Brown D.W."/>
            <person name="Nagy L.G."/>
            <person name="Floudas D."/>
            <person name="Held B.W."/>
            <person name="Levasseur A."/>
            <person name="Lombard V."/>
            <person name="Morin E."/>
            <person name="Otillar R."/>
            <person name="Lindquist E.A."/>
            <person name="Sun H."/>
            <person name="LaButti K.M."/>
            <person name="Schmutz J."/>
            <person name="Jabbour D."/>
            <person name="Luo H."/>
            <person name="Baker S.E."/>
            <person name="Pisabarro A.G."/>
            <person name="Walton J.D."/>
            <person name="Blanchette R.A."/>
            <person name="Henrissat B."/>
            <person name="Martin F."/>
            <person name="Cullen D."/>
            <person name="Hibbett D.S."/>
            <person name="Grigoriev I.V."/>
        </authorList>
    </citation>
    <scope>NUCLEOTIDE SEQUENCE [LARGE SCALE GENOMIC DNA]</scope>
    <source>
        <strain evidence="2">CBS 339.88</strain>
    </source>
</reference>
<keyword evidence="2" id="KW-1185">Reference proteome</keyword>
<name>A0A067T996_GALM3</name>
<proteinExistence type="predicted"/>
<dbReference type="AlphaFoldDB" id="A0A067T996"/>
<sequence>MTYPVIFCCQLVVDQPCCIYHDLCMSIFLQLHVITLAGQISPSASPKKAHAYPCPGCLTPIARSVGVECRNSWSSFFDATSDPDISEVDNRMTGSIAPIRHTTAHRNAY</sequence>
<evidence type="ECO:0000313" key="1">
    <source>
        <dbReference type="EMBL" id="KDR76439.1"/>
    </source>
</evidence>
<dbReference type="Proteomes" id="UP000027222">
    <property type="component" value="Unassembled WGS sequence"/>
</dbReference>
<evidence type="ECO:0000313" key="2">
    <source>
        <dbReference type="Proteomes" id="UP000027222"/>
    </source>
</evidence>
<gene>
    <name evidence="1" type="ORF">GALMADRAFT_445564</name>
</gene>
<accession>A0A067T996</accession>
<organism evidence="1 2">
    <name type="scientific">Galerina marginata (strain CBS 339.88)</name>
    <dbReference type="NCBI Taxonomy" id="685588"/>
    <lineage>
        <taxon>Eukaryota</taxon>
        <taxon>Fungi</taxon>
        <taxon>Dikarya</taxon>
        <taxon>Basidiomycota</taxon>
        <taxon>Agaricomycotina</taxon>
        <taxon>Agaricomycetes</taxon>
        <taxon>Agaricomycetidae</taxon>
        <taxon>Agaricales</taxon>
        <taxon>Agaricineae</taxon>
        <taxon>Strophariaceae</taxon>
        <taxon>Galerina</taxon>
    </lineage>
</organism>